<feature type="binding site" evidence="6">
    <location>
        <position position="289"/>
    </location>
    <ligand>
        <name>ATP</name>
        <dbReference type="ChEBI" id="CHEBI:30616"/>
    </ligand>
</feature>
<feature type="transmembrane region" description="Helical" evidence="8">
    <location>
        <begin position="195"/>
        <end position="219"/>
    </location>
</feature>
<feature type="domain" description="EGF-like" evidence="10">
    <location>
        <begin position="127"/>
        <end position="168"/>
    </location>
</feature>
<dbReference type="PROSITE" id="PS50026">
    <property type="entry name" value="EGF_3"/>
    <property type="match status" value="1"/>
</dbReference>
<reference evidence="11" key="1">
    <citation type="submission" date="2022-10" db="EMBL/GenBank/DDBJ databases">
        <authorList>
            <person name="Hyden B.L."/>
            <person name="Feng K."/>
            <person name="Yates T."/>
            <person name="Jawdy S."/>
            <person name="Smart L.B."/>
            <person name="Muchero W."/>
        </authorList>
    </citation>
    <scope>NUCLEOTIDE SEQUENCE</scope>
    <source>
        <tissue evidence="11">Shoot tip</tissue>
    </source>
</reference>
<keyword evidence="8" id="KW-0812">Transmembrane</keyword>
<dbReference type="InterPro" id="IPR000719">
    <property type="entry name" value="Prot_kinase_dom"/>
</dbReference>
<comment type="caution">
    <text evidence="5">Lacks conserved residue(s) required for the propagation of feature annotation.</text>
</comment>
<dbReference type="InterPro" id="IPR008271">
    <property type="entry name" value="Ser/Thr_kinase_AS"/>
</dbReference>
<dbReference type="PROSITE" id="PS00108">
    <property type="entry name" value="PROTEIN_KINASE_ST"/>
    <property type="match status" value="1"/>
</dbReference>
<evidence type="ECO:0000256" key="8">
    <source>
        <dbReference type="SAM" id="Phobius"/>
    </source>
</evidence>
<evidence type="ECO:0000256" key="1">
    <source>
        <dbReference type="ARBA" id="ARBA00022679"/>
    </source>
</evidence>
<proteinExistence type="predicted"/>
<evidence type="ECO:0000256" key="2">
    <source>
        <dbReference type="ARBA" id="ARBA00022741"/>
    </source>
</evidence>
<dbReference type="PROSITE" id="PS00107">
    <property type="entry name" value="PROTEIN_KINASE_ATP"/>
    <property type="match status" value="1"/>
</dbReference>
<feature type="compositionally biased region" description="Polar residues" evidence="7">
    <location>
        <begin position="607"/>
        <end position="623"/>
    </location>
</feature>
<dbReference type="EMBL" id="JAPFFI010000003">
    <property type="protein sequence ID" value="KAJ6398509.1"/>
    <property type="molecule type" value="Genomic_DNA"/>
</dbReference>
<accession>A0ABQ9CFL4</accession>
<keyword evidence="2 6" id="KW-0547">Nucleotide-binding</keyword>
<evidence type="ECO:0000256" key="5">
    <source>
        <dbReference type="PROSITE-ProRule" id="PRU00076"/>
    </source>
</evidence>
<keyword evidence="5" id="KW-0245">EGF-like domain</keyword>
<keyword evidence="4 6" id="KW-0067">ATP-binding</keyword>
<gene>
    <name evidence="11" type="ORF">OIU77_019326</name>
</gene>
<dbReference type="InterPro" id="IPR011009">
    <property type="entry name" value="Kinase-like_dom_sf"/>
</dbReference>
<feature type="domain" description="Protein kinase" evidence="9">
    <location>
        <begin position="260"/>
        <end position="537"/>
    </location>
</feature>
<sequence>MGGDWKKRLSKVMIQFPSKTIKNDSSTGKFAASYHPNVVPYPFGFSNGCPIQLNCNSTEDCSRSIETIKPLFGQNYGPSWQNSLLLQNCNKSINGCVISRSPLQRELHSKNCEAAKNDSLNCYTQTYSGACHSNRCSNNGNCSEVTLQNGGSGFRCQCNDGFAGDGFNAGNGCRRVSKCNASRYMSGKCGGTTRVVVLVGGIIVGASLMAGLALLCYFVRQKSTSMRNRSSAKRLLCEAAGNSSVPFFQYKEIEKATNGFSEKQRLGTGAYGTVYSGKLHNDDLVAIKKIRHRDTDSIDQVMNEIKLLSSVSHPNLVRLLGCCIEEGEPILVYEFMPNGTLCEHLQRERGNGLPWTIRLTVAAETANAIAYLHSVMNPPIYHRDIKSSNILLDFNYRSKVADFGLSRLGMVETSHVSTAPQGTPGYLDPQYHQYFHLSDKSDVYSFGVVLVEIITAQKVVDFSRPHSEVNLAALATDRIGRGCVDEIVDPYLETCRDAWTLSSIHSVAELAFRCLAFHGDMRPTMMEVAEELEQIRVSAWAPTMYVLSPSSSSHSSDHGSQKSLGVSIGKKAGVASRRLIVSQRTDYLTLEEVKDSSPVSVHDPWLSEQSSPSTNSLLGNVVH</sequence>
<keyword evidence="8" id="KW-0472">Membrane</keyword>
<keyword evidence="3" id="KW-0418">Kinase</keyword>
<evidence type="ECO:0000259" key="10">
    <source>
        <dbReference type="PROSITE" id="PS50026"/>
    </source>
</evidence>
<evidence type="ECO:0000256" key="3">
    <source>
        <dbReference type="ARBA" id="ARBA00022777"/>
    </source>
</evidence>
<evidence type="ECO:0000256" key="6">
    <source>
        <dbReference type="PROSITE-ProRule" id="PRU10141"/>
    </source>
</evidence>
<evidence type="ECO:0000259" key="9">
    <source>
        <dbReference type="PROSITE" id="PS50011"/>
    </source>
</evidence>
<evidence type="ECO:0000256" key="7">
    <source>
        <dbReference type="SAM" id="MobiDB-lite"/>
    </source>
</evidence>
<comment type="caution">
    <text evidence="11">The sequence shown here is derived from an EMBL/GenBank/DDBJ whole genome shotgun (WGS) entry which is preliminary data.</text>
</comment>
<dbReference type="Gene3D" id="3.30.200.20">
    <property type="entry name" value="Phosphorylase Kinase, domain 1"/>
    <property type="match status" value="1"/>
</dbReference>
<reference evidence="11" key="2">
    <citation type="journal article" date="2023" name="Int. J. Mol. Sci.">
        <title>De Novo Assembly and Annotation of 11 Diverse Shrub Willow (Salix) Genomes Reveals Novel Gene Organization in Sex-Linked Regions.</title>
        <authorList>
            <person name="Hyden B."/>
            <person name="Feng K."/>
            <person name="Yates T.B."/>
            <person name="Jawdy S."/>
            <person name="Cereghino C."/>
            <person name="Smart L.B."/>
            <person name="Muchero W."/>
        </authorList>
    </citation>
    <scope>NUCLEOTIDE SEQUENCE</scope>
    <source>
        <tissue evidence="11">Shoot tip</tissue>
    </source>
</reference>
<dbReference type="Gene3D" id="1.10.510.10">
    <property type="entry name" value="Transferase(Phosphotransferase) domain 1"/>
    <property type="match status" value="1"/>
</dbReference>
<feature type="region of interest" description="Disordered" evidence="7">
    <location>
        <begin position="599"/>
        <end position="623"/>
    </location>
</feature>
<dbReference type="InterPro" id="IPR017441">
    <property type="entry name" value="Protein_kinase_ATP_BS"/>
</dbReference>
<name>A0ABQ9CFL4_9ROSI</name>
<dbReference type="SMART" id="SM00220">
    <property type="entry name" value="S_TKc"/>
    <property type="match status" value="1"/>
</dbReference>
<keyword evidence="1" id="KW-0808">Transferase</keyword>
<dbReference type="PANTHER" id="PTHR46008:SF62">
    <property type="entry name" value="PROTEIN KINASE DOMAIN-CONTAINING PROTEIN"/>
    <property type="match status" value="1"/>
</dbReference>
<dbReference type="PROSITE" id="PS50011">
    <property type="entry name" value="PROTEIN_KINASE_DOM"/>
    <property type="match status" value="1"/>
</dbReference>
<protein>
    <recommendedName>
        <fullName evidence="13">Wall-associated receptor kinase-like 14</fullName>
    </recommendedName>
</protein>
<evidence type="ECO:0000313" key="11">
    <source>
        <dbReference type="EMBL" id="KAJ6398509.1"/>
    </source>
</evidence>
<dbReference type="SUPFAM" id="SSF56112">
    <property type="entry name" value="Protein kinase-like (PK-like)"/>
    <property type="match status" value="1"/>
</dbReference>
<dbReference type="InterPro" id="IPR000742">
    <property type="entry name" value="EGF"/>
</dbReference>
<dbReference type="PANTHER" id="PTHR46008">
    <property type="entry name" value="LEAF RUST 10 DISEASE-RESISTANCE LOCUS RECEPTOR-LIKE PROTEIN KINASE-LIKE 1.4"/>
    <property type="match status" value="1"/>
</dbReference>
<dbReference type="Proteomes" id="UP001141253">
    <property type="component" value="Chromosome 5"/>
</dbReference>
<keyword evidence="12" id="KW-1185">Reference proteome</keyword>
<keyword evidence="8" id="KW-1133">Transmembrane helix</keyword>
<evidence type="ECO:0008006" key="13">
    <source>
        <dbReference type="Google" id="ProtNLM"/>
    </source>
</evidence>
<evidence type="ECO:0000313" key="12">
    <source>
        <dbReference type="Proteomes" id="UP001141253"/>
    </source>
</evidence>
<evidence type="ECO:0000256" key="4">
    <source>
        <dbReference type="ARBA" id="ARBA00022840"/>
    </source>
</evidence>
<dbReference type="Pfam" id="PF00069">
    <property type="entry name" value="Pkinase"/>
    <property type="match status" value="1"/>
</dbReference>
<organism evidence="11 12">
    <name type="scientific">Salix suchowensis</name>
    <dbReference type="NCBI Taxonomy" id="1278906"/>
    <lineage>
        <taxon>Eukaryota</taxon>
        <taxon>Viridiplantae</taxon>
        <taxon>Streptophyta</taxon>
        <taxon>Embryophyta</taxon>
        <taxon>Tracheophyta</taxon>
        <taxon>Spermatophyta</taxon>
        <taxon>Magnoliopsida</taxon>
        <taxon>eudicotyledons</taxon>
        <taxon>Gunneridae</taxon>
        <taxon>Pentapetalae</taxon>
        <taxon>rosids</taxon>
        <taxon>fabids</taxon>
        <taxon>Malpighiales</taxon>
        <taxon>Salicaceae</taxon>
        <taxon>Saliceae</taxon>
        <taxon>Salix</taxon>
    </lineage>
</organism>